<accession>A0A2I0AVX2</accession>
<proteinExistence type="predicted"/>
<dbReference type="AlphaFoldDB" id="A0A2I0AVX2"/>
<sequence>MCLPLTLPSRSTFAHHRSKPLMTLGPREHIQLFESSLCFLQLEKAMFYYLMAYSFWELAYDWYVRVPHSHIQSYKHFKREVLTHVIGHTRVTNSDLVLSNIT</sequence>
<reference evidence="1 2" key="1">
    <citation type="journal article" date="2017" name="Nature">
        <title>The Apostasia genome and the evolution of orchids.</title>
        <authorList>
            <person name="Zhang G.Q."/>
            <person name="Liu K.W."/>
            <person name="Li Z."/>
            <person name="Lohaus R."/>
            <person name="Hsiao Y.Y."/>
            <person name="Niu S.C."/>
            <person name="Wang J.Y."/>
            <person name="Lin Y.C."/>
            <person name="Xu Q."/>
            <person name="Chen L.J."/>
            <person name="Yoshida K."/>
            <person name="Fujiwara S."/>
            <person name="Wang Z.W."/>
            <person name="Zhang Y.Q."/>
            <person name="Mitsuda N."/>
            <person name="Wang M."/>
            <person name="Liu G.H."/>
            <person name="Pecoraro L."/>
            <person name="Huang H.X."/>
            <person name="Xiao X.J."/>
            <person name="Lin M."/>
            <person name="Wu X.Y."/>
            <person name="Wu W.L."/>
            <person name="Chen Y.Y."/>
            <person name="Chang S.B."/>
            <person name="Sakamoto S."/>
            <person name="Ohme-Takagi M."/>
            <person name="Yagi M."/>
            <person name="Zeng S.J."/>
            <person name="Shen C.Y."/>
            <person name="Yeh C.M."/>
            <person name="Luo Y.B."/>
            <person name="Tsai W.C."/>
            <person name="Van de Peer Y."/>
            <person name="Liu Z.J."/>
        </authorList>
    </citation>
    <scope>NUCLEOTIDE SEQUENCE [LARGE SCALE GENOMIC DNA]</scope>
    <source>
        <strain evidence="2">cv. Shenzhen</strain>
        <tissue evidence="1">Stem</tissue>
    </source>
</reference>
<evidence type="ECO:0000313" key="2">
    <source>
        <dbReference type="Proteomes" id="UP000236161"/>
    </source>
</evidence>
<gene>
    <name evidence="1" type="ORF">AXF42_Ash011811</name>
</gene>
<organism evidence="1 2">
    <name type="scientific">Apostasia shenzhenica</name>
    <dbReference type="NCBI Taxonomy" id="1088818"/>
    <lineage>
        <taxon>Eukaryota</taxon>
        <taxon>Viridiplantae</taxon>
        <taxon>Streptophyta</taxon>
        <taxon>Embryophyta</taxon>
        <taxon>Tracheophyta</taxon>
        <taxon>Spermatophyta</taxon>
        <taxon>Magnoliopsida</taxon>
        <taxon>Liliopsida</taxon>
        <taxon>Asparagales</taxon>
        <taxon>Orchidaceae</taxon>
        <taxon>Apostasioideae</taxon>
        <taxon>Apostasia</taxon>
    </lineage>
</organism>
<dbReference type="Proteomes" id="UP000236161">
    <property type="component" value="Unassembled WGS sequence"/>
</dbReference>
<protein>
    <submittedName>
        <fullName evidence="1">Uncharacterized protein</fullName>
    </submittedName>
</protein>
<dbReference type="EMBL" id="KZ451944">
    <property type="protein sequence ID" value="PKA59687.1"/>
    <property type="molecule type" value="Genomic_DNA"/>
</dbReference>
<name>A0A2I0AVX2_9ASPA</name>
<keyword evidence="2" id="KW-1185">Reference proteome</keyword>
<evidence type="ECO:0000313" key="1">
    <source>
        <dbReference type="EMBL" id="PKA59687.1"/>
    </source>
</evidence>